<sequence length="136" mass="15905">MSVYHQRIFTLDCQVAHTDRESLKGLRDWLARKYSDARGVELEGKREMWVSGRSEAYLREQWEDQVAKQTKCLPRKSNLLGKKAVQEVLCLRTLVDMLEKKVCNLKAVVMDLNSNDWQHEQAVKELPEFQRKLAEG</sequence>
<reference evidence="1 2" key="1">
    <citation type="submission" date="2024-02" db="EMBL/GenBank/DDBJ databases">
        <title>A draft genome for the cacao thread blight pathogen Marasmius crinis-equi.</title>
        <authorList>
            <person name="Cohen S.P."/>
            <person name="Baruah I.K."/>
            <person name="Amoako-Attah I."/>
            <person name="Bukari Y."/>
            <person name="Meinhardt L.W."/>
            <person name="Bailey B.A."/>
        </authorList>
    </citation>
    <scope>NUCLEOTIDE SEQUENCE [LARGE SCALE GENOMIC DNA]</scope>
    <source>
        <strain evidence="1 2">GH-76</strain>
    </source>
</reference>
<keyword evidence="2" id="KW-1185">Reference proteome</keyword>
<evidence type="ECO:0000313" key="1">
    <source>
        <dbReference type="EMBL" id="KAL0563866.1"/>
    </source>
</evidence>
<dbReference type="Proteomes" id="UP001465976">
    <property type="component" value="Unassembled WGS sequence"/>
</dbReference>
<evidence type="ECO:0000313" key="2">
    <source>
        <dbReference type="Proteomes" id="UP001465976"/>
    </source>
</evidence>
<dbReference type="EMBL" id="JBAHYK010003142">
    <property type="protein sequence ID" value="KAL0563866.1"/>
    <property type="molecule type" value="Genomic_DNA"/>
</dbReference>
<name>A0ABR3ELY2_9AGAR</name>
<accession>A0ABR3ELY2</accession>
<organism evidence="1 2">
    <name type="scientific">Marasmius crinis-equi</name>
    <dbReference type="NCBI Taxonomy" id="585013"/>
    <lineage>
        <taxon>Eukaryota</taxon>
        <taxon>Fungi</taxon>
        <taxon>Dikarya</taxon>
        <taxon>Basidiomycota</taxon>
        <taxon>Agaricomycotina</taxon>
        <taxon>Agaricomycetes</taxon>
        <taxon>Agaricomycetidae</taxon>
        <taxon>Agaricales</taxon>
        <taxon>Marasmiineae</taxon>
        <taxon>Marasmiaceae</taxon>
        <taxon>Marasmius</taxon>
    </lineage>
</organism>
<proteinExistence type="predicted"/>
<gene>
    <name evidence="1" type="ORF">V5O48_018196</name>
</gene>
<comment type="caution">
    <text evidence="1">The sequence shown here is derived from an EMBL/GenBank/DDBJ whole genome shotgun (WGS) entry which is preliminary data.</text>
</comment>
<protein>
    <submittedName>
        <fullName evidence="1">Uncharacterized protein</fullName>
    </submittedName>
</protein>